<dbReference type="OrthoDB" id="3766560at2759"/>
<evidence type="ECO:0000313" key="1">
    <source>
        <dbReference type="EMBL" id="RMZ67713.1"/>
    </source>
</evidence>
<reference evidence="1 2" key="1">
    <citation type="journal article" date="2014" name="PLoS ONE">
        <title>De novo Genome Assembly of the Fungal Plant Pathogen Pyrenophora semeniperda.</title>
        <authorList>
            <person name="Soliai M.M."/>
            <person name="Meyer S.E."/>
            <person name="Udall J.A."/>
            <person name="Elzinga D.E."/>
            <person name="Hermansen R.A."/>
            <person name="Bodily P.M."/>
            <person name="Hart A.A."/>
            <person name="Coleman C.E."/>
        </authorList>
    </citation>
    <scope>NUCLEOTIDE SEQUENCE [LARGE SCALE GENOMIC DNA]</scope>
    <source>
        <strain evidence="1 2">CCB06</strain>
        <tissue evidence="1">Mycelium</tissue>
    </source>
</reference>
<dbReference type="Proteomes" id="UP000265663">
    <property type="component" value="Unassembled WGS sequence"/>
</dbReference>
<proteinExistence type="predicted"/>
<name>A0A3M7LZM4_9PLEO</name>
<keyword evidence="2" id="KW-1185">Reference proteome</keyword>
<accession>A0A3M7LZM4</accession>
<gene>
    <name evidence="1" type="ORF">GMOD_00001676</name>
</gene>
<dbReference type="EMBL" id="KE747810">
    <property type="protein sequence ID" value="RMZ67713.1"/>
    <property type="molecule type" value="Genomic_DNA"/>
</dbReference>
<evidence type="ECO:0000313" key="2">
    <source>
        <dbReference type="Proteomes" id="UP000265663"/>
    </source>
</evidence>
<protein>
    <submittedName>
        <fullName evidence="1">Uncharacterized protein</fullName>
    </submittedName>
</protein>
<sequence>MLSISLKHLQDSTPPVSYHLVAKTDSVEAKPERQLPDIPSLGSFTLEEILRYHLCVDNVLSKHEVRERSLSDSTTLLGILETTNKLLDMFNAAKATYSDRESTQSSIQRNLDRSGLVCLKNAISIGRHTLQKEDGDVIARTVIKSSVIQLGKNVADLKGWFYQSRDRSDLAGHAGRDSPELEELENVLISIWAFVAGMRE</sequence>
<organism evidence="1 2">
    <name type="scientific">Pyrenophora seminiperda CCB06</name>
    <dbReference type="NCBI Taxonomy" id="1302712"/>
    <lineage>
        <taxon>Eukaryota</taxon>
        <taxon>Fungi</taxon>
        <taxon>Dikarya</taxon>
        <taxon>Ascomycota</taxon>
        <taxon>Pezizomycotina</taxon>
        <taxon>Dothideomycetes</taxon>
        <taxon>Pleosporomycetidae</taxon>
        <taxon>Pleosporales</taxon>
        <taxon>Pleosporineae</taxon>
        <taxon>Pleosporaceae</taxon>
        <taxon>Pyrenophora</taxon>
    </lineage>
</organism>
<dbReference type="AlphaFoldDB" id="A0A3M7LZM4"/>